<dbReference type="RefSeq" id="WP_002693281.1">
    <property type="nucleotide sequence ID" value="NZ_AAWS01000002.1"/>
</dbReference>
<reference evidence="5 6" key="1">
    <citation type="submission" date="2007-01" db="EMBL/GenBank/DDBJ databases">
        <authorList>
            <person name="Haygood M."/>
            <person name="Podell S."/>
            <person name="Anderson C."/>
            <person name="Hopkinson B."/>
            <person name="Roe K."/>
            <person name="Barbeau K."/>
            <person name="Gaasterland T."/>
            <person name="Ferriera S."/>
            <person name="Johnson J."/>
            <person name="Kravitz S."/>
            <person name="Beeson K."/>
            <person name="Sutton G."/>
            <person name="Rogers Y.-H."/>
            <person name="Friedman R."/>
            <person name="Frazier M."/>
            <person name="Venter J.C."/>
        </authorList>
    </citation>
    <scope>NUCLEOTIDE SEQUENCE [LARGE SCALE GENOMIC DNA]</scope>
    <source>
        <strain evidence="5 6">ATCC 23134</strain>
    </source>
</reference>
<dbReference type="AlphaFoldDB" id="A1ZD33"/>
<keyword evidence="2" id="KW-0597">Phosphoprotein</keyword>
<dbReference type="Proteomes" id="UP000004095">
    <property type="component" value="Unassembled WGS sequence"/>
</dbReference>
<keyword evidence="1" id="KW-0378">Hydrolase</keyword>
<dbReference type="SUPFAM" id="SSF52172">
    <property type="entry name" value="CheY-like"/>
    <property type="match status" value="1"/>
</dbReference>
<proteinExistence type="predicted"/>
<sequence>MNDNDELLFANDGDNLFADEDDNGGGLFAEEDGNESSDSSSTDTWKVMIVDDEEEIHTVTRFALSDYKYKGKHLEFIDAYTGVEAQEKLAQHDDIAVMLLDVVMESHDAGLQTVKHVREKLDNHFVRIILRTGQPGQAPEESVITDYDINDYKNKTELTDKRLFTTITTGLRSYADIMAIEHYRQNLEKMVEERTKTIQEQTEELEMKNFKIIGSINAARRIQSAMLPQVNRIKKALPEMFILFRPRDIVSGDFYWFSETAGRLFIAAIDCTGHGVPGAFMSMLGDALLNQIVNIDEITSPDRILNRLHRGVRKALKQDLTENRDGMDMAFCMYDKQAGILEFSGAKNPLLYVQNGEMHKVKGDKMPIGGVRNPGEERIFTRQVVKVDQPTTCYMFSDGYADQFGGPDNRKFMSKKLRNLLLENHQKPFEEQQRILEQRLDEWQGDYRQMDDILVMGFKVGY</sequence>
<keyword evidence="5" id="KW-0418">Kinase</keyword>
<dbReference type="OrthoDB" id="1119265at2"/>
<dbReference type="eggNOG" id="COG2208">
    <property type="taxonomic scope" value="Bacteria"/>
</dbReference>
<evidence type="ECO:0000259" key="4">
    <source>
        <dbReference type="PROSITE" id="PS50110"/>
    </source>
</evidence>
<protein>
    <submittedName>
        <fullName evidence="5">Serine/threonine kinase with GAF domain</fullName>
    </submittedName>
</protein>
<feature type="compositionally biased region" description="Acidic residues" evidence="3">
    <location>
        <begin position="17"/>
        <end position="35"/>
    </location>
</feature>
<accession>A1ZD33</accession>
<dbReference type="PANTHER" id="PTHR43156">
    <property type="entry name" value="STAGE II SPORULATION PROTEIN E-RELATED"/>
    <property type="match status" value="1"/>
</dbReference>
<dbReference type="Pfam" id="PF07228">
    <property type="entry name" value="SpoIIE"/>
    <property type="match status" value="1"/>
</dbReference>
<dbReference type="PANTHER" id="PTHR43156:SF9">
    <property type="entry name" value="HAMP DOMAIN-CONTAINING PROTEIN"/>
    <property type="match status" value="1"/>
</dbReference>
<feature type="domain" description="Response regulatory" evidence="4">
    <location>
        <begin position="46"/>
        <end position="170"/>
    </location>
</feature>
<dbReference type="InterPro" id="IPR001789">
    <property type="entry name" value="Sig_transdc_resp-reg_receiver"/>
</dbReference>
<dbReference type="InterPro" id="IPR036457">
    <property type="entry name" value="PPM-type-like_dom_sf"/>
</dbReference>
<evidence type="ECO:0000256" key="1">
    <source>
        <dbReference type="ARBA" id="ARBA00022801"/>
    </source>
</evidence>
<dbReference type="InterPro" id="IPR011006">
    <property type="entry name" value="CheY-like_superfamily"/>
</dbReference>
<dbReference type="GO" id="GO:0016301">
    <property type="term" value="F:kinase activity"/>
    <property type="evidence" value="ECO:0007669"/>
    <property type="project" value="UniProtKB-KW"/>
</dbReference>
<dbReference type="Gene3D" id="3.60.40.10">
    <property type="entry name" value="PPM-type phosphatase domain"/>
    <property type="match status" value="1"/>
</dbReference>
<dbReference type="GO" id="GO:0000160">
    <property type="term" value="P:phosphorelay signal transduction system"/>
    <property type="evidence" value="ECO:0007669"/>
    <property type="project" value="InterPro"/>
</dbReference>
<organism evidence="5 6">
    <name type="scientific">Microscilla marina ATCC 23134</name>
    <dbReference type="NCBI Taxonomy" id="313606"/>
    <lineage>
        <taxon>Bacteria</taxon>
        <taxon>Pseudomonadati</taxon>
        <taxon>Bacteroidota</taxon>
        <taxon>Cytophagia</taxon>
        <taxon>Cytophagales</taxon>
        <taxon>Microscillaceae</taxon>
        <taxon>Microscilla</taxon>
    </lineage>
</organism>
<comment type="caution">
    <text evidence="5">The sequence shown here is derived from an EMBL/GenBank/DDBJ whole genome shotgun (WGS) entry which is preliminary data.</text>
</comment>
<evidence type="ECO:0000256" key="2">
    <source>
        <dbReference type="PROSITE-ProRule" id="PRU00169"/>
    </source>
</evidence>
<name>A1ZD33_MICM2</name>
<keyword evidence="5" id="KW-0808">Transferase</keyword>
<dbReference type="EMBL" id="AAWS01000002">
    <property type="protein sequence ID" value="EAY31572.1"/>
    <property type="molecule type" value="Genomic_DNA"/>
</dbReference>
<feature type="modified residue" description="4-aspartylphosphate" evidence="2">
    <location>
        <position position="101"/>
    </location>
</feature>
<evidence type="ECO:0000313" key="5">
    <source>
        <dbReference type="EMBL" id="EAY31572.1"/>
    </source>
</evidence>
<feature type="region of interest" description="Disordered" evidence="3">
    <location>
        <begin position="12"/>
        <end position="42"/>
    </location>
</feature>
<dbReference type="InterPro" id="IPR052016">
    <property type="entry name" value="Bact_Sigma-Reg"/>
</dbReference>
<gene>
    <name evidence="5" type="ORF">M23134_05078</name>
</gene>
<evidence type="ECO:0000256" key="3">
    <source>
        <dbReference type="SAM" id="MobiDB-lite"/>
    </source>
</evidence>
<evidence type="ECO:0000313" key="6">
    <source>
        <dbReference type="Proteomes" id="UP000004095"/>
    </source>
</evidence>
<dbReference type="GO" id="GO:0016791">
    <property type="term" value="F:phosphatase activity"/>
    <property type="evidence" value="ECO:0007669"/>
    <property type="project" value="TreeGrafter"/>
</dbReference>
<dbReference type="InterPro" id="IPR001932">
    <property type="entry name" value="PPM-type_phosphatase-like_dom"/>
</dbReference>
<dbReference type="Gene3D" id="3.40.50.2300">
    <property type="match status" value="1"/>
</dbReference>
<dbReference type="eggNOG" id="COG0784">
    <property type="taxonomic scope" value="Bacteria"/>
</dbReference>
<keyword evidence="6" id="KW-1185">Reference proteome</keyword>
<dbReference type="PROSITE" id="PS50110">
    <property type="entry name" value="RESPONSE_REGULATORY"/>
    <property type="match status" value="1"/>
</dbReference>